<evidence type="ECO:0000313" key="6">
    <source>
        <dbReference type="Proteomes" id="UP000008457"/>
    </source>
</evidence>
<evidence type="ECO:0000313" key="5">
    <source>
        <dbReference type="EMBL" id="AEE96030.1"/>
    </source>
</evidence>
<sequence>MRIVIPIKQVPETGNVKMDEKTGTMIREGVESIINPLDLYAIEVGIRLKEQFGGEIIVLSMGPQKAMEAIREAIAMGCDQGVLISDRKFGGADTWATSYTLSQAIKRIGEFDLVLCGERATDGDTGQVGPGIASFLDLPLSTFTSEIVYIDEHRIQVKRLVEGGYELLELPLPCLLTVVKEISDPRLPTLRGKQRAKKIDVPVWGPDDIDANPGNIGLKGSPTRVVKTFHPQVSRNGKKLVARDAESINKAVDELIEFLKDRQLI</sequence>
<dbReference type="eggNOG" id="COG2086">
    <property type="taxonomic scope" value="Bacteria"/>
</dbReference>
<dbReference type="Pfam" id="PF01012">
    <property type="entry name" value="ETF"/>
    <property type="match status" value="1"/>
</dbReference>
<evidence type="ECO:0000256" key="2">
    <source>
        <dbReference type="ARBA" id="ARBA00042002"/>
    </source>
</evidence>
<dbReference type="CDD" id="cd01714">
    <property type="entry name" value="ETF_beta"/>
    <property type="match status" value="1"/>
</dbReference>
<dbReference type="Gene3D" id="3.40.50.620">
    <property type="entry name" value="HUPs"/>
    <property type="match status" value="1"/>
</dbReference>
<dbReference type="Proteomes" id="UP000008457">
    <property type="component" value="Chromosome"/>
</dbReference>
<dbReference type="InterPro" id="IPR012255">
    <property type="entry name" value="ETF_b"/>
</dbReference>
<dbReference type="HOGENOM" id="CLU_060196_2_1_9"/>
<dbReference type="GO" id="GO:0009055">
    <property type="term" value="F:electron transfer activity"/>
    <property type="evidence" value="ECO:0007669"/>
    <property type="project" value="InterPro"/>
</dbReference>
<reference evidence="6" key="1">
    <citation type="submission" date="2010-11" db="EMBL/GenBank/DDBJ databases">
        <title>The complete genome of Mahella australiensis DSM 15567.</title>
        <authorList>
            <consortium name="US DOE Joint Genome Institute (JGI-PGF)"/>
            <person name="Lucas S."/>
            <person name="Copeland A."/>
            <person name="Lapidus A."/>
            <person name="Bruce D."/>
            <person name="Goodwin L."/>
            <person name="Pitluck S."/>
            <person name="Kyrpides N."/>
            <person name="Mavromatis K."/>
            <person name="Pagani I."/>
            <person name="Ivanova N."/>
            <person name="Teshima H."/>
            <person name="Brettin T."/>
            <person name="Detter J.C."/>
            <person name="Han C."/>
            <person name="Tapia R."/>
            <person name="Land M."/>
            <person name="Hauser L."/>
            <person name="Markowitz V."/>
            <person name="Cheng J.-F."/>
            <person name="Hugenholtz P."/>
            <person name="Woyke T."/>
            <person name="Wu D."/>
            <person name="Spring S."/>
            <person name="Pukall R."/>
            <person name="Steenblock K."/>
            <person name="Schneider S."/>
            <person name="Klenk H.-P."/>
            <person name="Eisen J.A."/>
        </authorList>
    </citation>
    <scope>NUCLEOTIDE SEQUENCE [LARGE SCALE GENOMIC DNA]</scope>
    <source>
        <strain evidence="6">DSM 15567 / CIP 107919 / 50-1 BON</strain>
    </source>
</reference>
<protein>
    <recommendedName>
        <fullName evidence="2">Electron transfer flavoprotein small subunit</fullName>
    </recommendedName>
</protein>
<dbReference type="PROSITE" id="PS01065">
    <property type="entry name" value="ETF_BETA"/>
    <property type="match status" value="1"/>
</dbReference>
<accession>F4A1J6</accession>
<dbReference type="PIRSF" id="PIRSF000090">
    <property type="entry name" value="Beta-ETF"/>
    <property type="match status" value="1"/>
</dbReference>
<dbReference type="KEGG" id="mas:Mahau_0832"/>
<evidence type="ECO:0000256" key="1">
    <source>
        <dbReference type="ARBA" id="ARBA00007557"/>
    </source>
</evidence>
<comment type="similarity">
    <text evidence="1">Belongs to the ETF beta-subunit/FixA family.</text>
</comment>
<dbReference type="STRING" id="697281.Mahau_0832"/>
<dbReference type="SUPFAM" id="SSF52402">
    <property type="entry name" value="Adenine nucleotide alpha hydrolases-like"/>
    <property type="match status" value="1"/>
</dbReference>
<dbReference type="InterPro" id="IPR014729">
    <property type="entry name" value="Rossmann-like_a/b/a_fold"/>
</dbReference>
<keyword evidence="6" id="KW-1185">Reference proteome</keyword>
<proteinExistence type="inferred from homology"/>
<dbReference type="RefSeq" id="WP_013780460.1">
    <property type="nucleotide sequence ID" value="NC_015520.1"/>
</dbReference>
<dbReference type="EMBL" id="CP002360">
    <property type="protein sequence ID" value="AEE96030.1"/>
    <property type="molecule type" value="Genomic_DNA"/>
</dbReference>
<evidence type="ECO:0000256" key="3">
    <source>
        <dbReference type="ARBA" id="ARBA00049933"/>
    </source>
</evidence>
<dbReference type="InterPro" id="IPR000049">
    <property type="entry name" value="ET-Flavoprotein_bsu_CS"/>
</dbReference>
<reference evidence="5 6" key="2">
    <citation type="journal article" date="2011" name="Stand. Genomic Sci.">
        <title>Complete genome sequence of Mahella australiensis type strain (50-1 BON).</title>
        <authorList>
            <person name="Sikorski J."/>
            <person name="Teshima H."/>
            <person name="Nolan M."/>
            <person name="Lucas S."/>
            <person name="Hammon N."/>
            <person name="Deshpande S."/>
            <person name="Cheng J.F."/>
            <person name="Pitluck S."/>
            <person name="Liolios K."/>
            <person name="Pagani I."/>
            <person name="Ivanova N."/>
            <person name="Huntemann M."/>
            <person name="Mavromatis K."/>
            <person name="Ovchinikova G."/>
            <person name="Pati A."/>
            <person name="Tapia R."/>
            <person name="Han C."/>
            <person name="Goodwin L."/>
            <person name="Chen A."/>
            <person name="Palaniappan K."/>
            <person name="Land M."/>
            <person name="Hauser L."/>
            <person name="Ngatchou-Djao O.D."/>
            <person name="Rohde M."/>
            <person name="Pukall R."/>
            <person name="Spring S."/>
            <person name="Abt B."/>
            <person name="Goker M."/>
            <person name="Detter J.C."/>
            <person name="Woyke T."/>
            <person name="Bristow J."/>
            <person name="Markowitz V."/>
            <person name="Hugenholtz P."/>
            <person name="Eisen J.A."/>
            <person name="Kyrpides N.C."/>
            <person name="Klenk H.P."/>
            <person name="Lapidus A."/>
        </authorList>
    </citation>
    <scope>NUCLEOTIDE SEQUENCE [LARGE SCALE GENOMIC DNA]</scope>
    <source>
        <strain evidence="6">DSM 15567 / CIP 107919 / 50-1 BON</strain>
    </source>
</reference>
<evidence type="ECO:0000259" key="4">
    <source>
        <dbReference type="SMART" id="SM00893"/>
    </source>
</evidence>
<dbReference type="PANTHER" id="PTHR21294">
    <property type="entry name" value="ELECTRON TRANSFER FLAVOPROTEIN BETA-SUBUNIT"/>
    <property type="match status" value="1"/>
</dbReference>
<dbReference type="PANTHER" id="PTHR21294:SF17">
    <property type="entry name" value="PROTEIN FIXA"/>
    <property type="match status" value="1"/>
</dbReference>
<comment type="cofactor">
    <cofactor evidence="3">
        <name>AMP</name>
        <dbReference type="ChEBI" id="CHEBI:456215"/>
    </cofactor>
</comment>
<feature type="domain" description="Electron transfer flavoprotein alpha/beta-subunit N-terminal" evidence="4">
    <location>
        <begin position="22"/>
        <end position="213"/>
    </location>
</feature>
<dbReference type="AlphaFoldDB" id="F4A1J6"/>
<dbReference type="InterPro" id="IPR014730">
    <property type="entry name" value="ETF_a/b_N"/>
</dbReference>
<dbReference type="OrthoDB" id="9804960at2"/>
<gene>
    <name evidence="5" type="ordered locus">Mahau_0832</name>
</gene>
<dbReference type="InterPro" id="IPR033948">
    <property type="entry name" value="ETF_beta_N"/>
</dbReference>
<name>F4A1J6_MAHA5</name>
<organism evidence="5 6">
    <name type="scientific">Mahella australiensis (strain DSM 15567 / CIP 107919 / 50-1 BON)</name>
    <dbReference type="NCBI Taxonomy" id="697281"/>
    <lineage>
        <taxon>Bacteria</taxon>
        <taxon>Bacillati</taxon>
        <taxon>Bacillota</taxon>
        <taxon>Clostridia</taxon>
        <taxon>Thermoanaerobacterales</taxon>
        <taxon>Thermoanaerobacterales Family IV. Incertae Sedis</taxon>
        <taxon>Mahella</taxon>
    </lineage>
</organism>
<dbReference type="SMART" id="SM00893">
    <property type="entry name" value="ETF"/>
    <property type="match status" value="1"/>
</dbReference>